<evidence type="ECO:0000256" key="3">
    <source>
        <dbReference type="ARBA" id="ARBA00022989"/>
    </source>
</evidence>
<dbReference type="Proteomes" id="UP000188533">
    <property type="component" value="Unassembled WGS sequence"/>
</dbReference>
<dbReference type="EMBL" id="BDGU01000546">
    <property type="protein sequence ID" value="GAW07981.1"/>
    <property type="molecule type" value="Genomic_DNA"/>
</dbReference>
<accession>A0A1Q3ELB7</accession>
<feature type="transmembrane region" description="Helical" evidence="5">
    <location>
        <begin position="68"/>
        <end position="87"/>
    </location>
</feature>
<name>A0A1Q3ELB7_LENED</name>
<keyword evidence="3 5" id="KW-1133">Transmembrane helix</keyword>
<proteinExistence type="predicted"/>
<dbReference type="GO" id="GO:0016020">
    <property type="term" value="C:membrane"/>
    <property type="evidence" value="ECO:0007669"/>
    <property type="project" value="UniProtKB-SubCell"/>
</dbReference>
<gene>
    <name evidence="6" type="ORF">LENED_010012</name>
</gene>
<evidence type="ECO:0000313" key="7">
    <source>
        <dbReference type="Proteomes" id="UP000188533"/>
    </source>
</evidence>
<reference evidence="6 7" key="2">
    <citation type="submission" date="2017-02" db="EMBL/GenBank/DDBJ databases">
        <title>A genome survey and senescence transcriptome analysis in Lentinula edodes.</title>
        <authorList>
            <person name="Sakamoto Y."/>
            <person name="Nakade K."/>
            <person name="Sato S."/>
            <person name="Yoshida Y."/>
            <person name="Miyazaki K."/>
            <person name="Natsume S."/>
            <person name="Konno N."/>
        </authorList>
    </citation>
    <scope>NUCLEOTIDE SEQUENCE [LARGE SCALE GENOMIC DNA]</scope>
    <source>
        <strain evidence="6 7">NBRC 111202</strain>
    </source>
</reference>
<reference evidence="6 7" key="1">
    <citation type="submission" date="2016-08" db="EMBL/GenBank/DDBJ databases">
        <authorList>
            <consortium name="Lentinula edodes genome sequencing consortium"/>
            <person name="Sakamoto Y."/>
            <person name="Nakade K."/>
            <person name="Sato S."/>
            <person name="Yoshida Y."/>
            <person name="Miyazaki K."/>
            <person name="Natsume S."/>
            <person name="Konno N."/>
        </authorList>
    </citation>
    <scope>NUCLEOTIDE SEQUENCE [LARGE SCALE GENOMIC DNA]</scope>
    <source>
        <strain evidence="6 7">NBRC 111202</strain>
    </source>
</reference>
<keyword evidence="4 5" id="KW-0472">Membrane</keyword>
<feature type="transmembrane region" description="Helical" evidence="5">
    <location>
        <begin position="37"/>
        <end position="56"/>
    </location>
</feature>
<dbReference type="InterPro" id="IPR006696">
    <property type="entry name" value="DUF423"/>
</dbReference>
<organism evidence="6 7">
    <name type="scientific">Lentinula edodes</name>
    <name type="common">Shiitake mushroom</name>
    <name type="synonym">Lentinus edodes</name>
    <dbReference type="NCBI Taxonomy" id="5353"/>
    <lineage>
        <taxon>Eukaryota</taxon>
        <taxon>Fungi</taxon>
        <taxon>Dikarya</taxon>
        <taxon>Basidiomycota</taxon>
        <taxon>Agaricomycotina</taxon>
        <taxon>Agaricomycetes</taxon>
        <taxon>Agaricomycetidae</taxon>
        <taxon>Agaricales</taxon>
        <taxon>Marasmiineae</taxon>
        <taxon>Omphalotaceae</taxon>
        <taxon>Lentinula</taxon>
    </lineage>
</organism>
<comment type="subcellular location">
    <subcellularLocation>
        <location evidence="1">Membrane</location>
        <topology evidence="1">Multi-pass membrane protein</topology>
    </subcellularLocation>
</comment>
<evidence type="ECO:0000256" key="4">
    <source>
        <dbReference type="ARBA" id="ARBA00023136"/>
    </source>
</evidence>
<sequence length="152" mass="16389">MSIPRTVAAGTATAIGFGAFGAHGLKQRKDINPDRINAWNTAAHYAIFNGLGLLLVSLHPRFSVHRFAGPAILTGTVLFSGSIFALTLDHNLRFLGPVTPMGGVIMIAGYMSLALISCLNQNFELIVVLALFVCIFRDKASSLSHRFPLQDH</sequence>
<keyword evidence="2 5" id="KW-0812">Transmembrane</keyword>
<comment type="caution">
    <text evidence="6">The sequence shown here is derived from an EMBL/GenBank/DDBJ whole genome shotgun (WGS) entry which is preliminary data.</text>
</comment>
<dbReference type="Pfam" id="PF04241">
    <property type="entry name" value="DUF423"/>
    <property type="match status" value="1"/>
</dbReference>
<evidence type="ECO:0000256" key="5">
    <source>
        <dbReference type="SAM" id="Phobius"/>
    </source>
</evidence>
<dbReference type="AlphaFoldDB" id="A0A1Q3ELB7"/>
<protein>
    <submittedName>
        <fullName evidence="6">DUF423-domain-containing protein</fullName>
    </submittedName>
</protein>
<evidence type="ECO:0000313" key="6">
    <source>
        <dbReference type="EMBL" id="GAW07981.1"/>
    </source>
</evidence>
<dbReference type="PANTHER" id="PTHR43461">
    <property type="entry name" value="TRANSMEMBRANE PROTEIN 256"/>
    <property type="match status" value="1"/>
</dbReference>
<evidence type="ECO:0000256" key="1">
    <source>
        <dbReference type="ARBA" id="ARBA00004141"/>
    </source>
</evidence>
<keyword evidence="7" id="KW-1185">Reference proteome</keyword>
<evidence type="ECO:0000256" key="2">
    <source>
        <dbReference type="ARBA" id="ARBA00022692"/>
    </source>
</evidence>
<dbReference type="PANTHER" id="PTHR43461:SF1">
    <property type="entry name" value="TRANSMEMBRANE PROTEIN 256"/>
    <property type="match status" value="1"/>
</dbReference>